<accession>A0ABT9ZQT8</accession>
<dbReference type="Proteomes" id="UP001230005">
    <property type="component" value="Unassembled WGS sequence"/>
</dbReference>
<comment type="caution">
    <text evidence="1">The sequence shown here is derived from an EMBL/GenBank/DDBJ whole genome shotgun (WGS) entry which is preliminary data.</text>
</comment>
<dbReference type="EMBL" id="JAUSUG010000001">
    <property type="protein sequence ID" value="MDQ0253092.1"/>
    <property type="molecule type" value="Genomic_DNA"/>
</dbReference>
<keyword evidence="2" id="KW-1185">Reference proteome</keyword>
<organism evidence="1 2">
    <name type="scientific">Evansella vedderi</name>
    <dbReference type="NCBI Taxonomy" id="38282"/>
    <lineage>
        <taxon>Bacteria</taxon>
        <taxon>Bacillati</taxon>
        <taxon>Bacillota</taxon>
        <taxon>Bacilli</taxon>
        <taxon>Bacillales</taxon>
        <taxon>Bacillaceae</taxon>
        <taxon>Evansella</taxon>
    </lineage>
</organism>
<dbReference type="SMART" id="SM00671">
    <property type="entry name" value="SEL1"/>
    <property type="match status" value="2"/>
</dbReference>
<evidence type="ECO:0008006" key="3">
    <source>
        <dbReference type="Google" id="ProtNLM"/>
    </source>
</evidence>
<dbReference type="Pfam" id="PF08238">
    <property type="entry name" value="Sel1"/>
    <property type="match status" value="2"/>
</dbReference>
<dbReference type="SUPFAM" id="SSF81901">
    <property type="entry name" value="HCP-like"/>
    <property type="match status" value="1"/>
</dbReference>
<evidence type="ECO:0000313" key="2">
    <source>
        <dbReference type="Proteomes" id="UP001230005"/>
    </source>
</evidence>
<reference evidence="1 2" key="1">
    <citation type="submission" date="2023-07" db="EMBL/GenBank/DDBJ databases">
        <title>Genomic Encyclopedia of Type Strains, Phase IV (KMG-IV): sequencing the most valuable type-strain genomes for metagenomic binning, comparative biology and taxonomic classification.</title>
        <authorList>
            <person name="Goeker M."/>
        </authorList>
    </citation>
    <scope>NUCLEOTIDE SEQUENCE [LARGE SCALE GENOMIC DNA]</scope>
    <source>
        <strain evidence="1 2">DSM 9768</strain>
    </source>
</reference>
<gene>
    <name evidence="1" type="ORF">J2S74_000464</name>
</gene>
<dbReference type="InterPro" id="IPR009000">
    <property type="entry name" value="Transl_B-barrel_sf"/>
</dbReference>
<protein>
    <recommendedName>
        <fullName evidence="3">Sel1 repeat family protein</fullName>
    </recommendedName>
</protein>
<dbReference type="SUPFAM" id="SSF50447">
    <property type="entry name" value="Translation proteins"/>
    <property type="match status" value="1"/>
</dbReference>
<proteinExistence type="predicted"/>
<name>A0ABT9ZQT8_9BACI</name>
<dbReference type="Gene3D" id="1.25.40.10">
    <property type="entry name" value="Tetratricopeptide repeat domain"/>
    <property type="match status" value="1"/>
</dbReference>
<evidence type="ECO:0000313" key="1">
    <source>
        <dbReference type="EMBL" id="MDQ0253092.1"/>
    </source>
</evidence>
<dbReference type="Gene3D" id="2.40.30.10">
    <property type="entry name" value="Translation factors"/>
    <property type="match status" value="1"/>
</dbReference>
<dbReference type="InterPro" id="IPR011990">
    <property type="entry name" value="TPR-like_helical_dom_sf"/>
</dbReference>
<sequence>MKIGKSKIDPAKGMAELTGVTTPSILVYREFFQEALDVAEKAIHDLFIESQISNQKQFFQLEPYKAIEGIQEVKNKVLMGTLWESTSKKDNPNYGYELFDEGCNYYYGRGNLKQDYGKAREIFLEAIQYGILPAYIYLGRMYEYGDGVTIDVQRALDYYSAGAKNGSTICHAKMASLYWRDTEVRDLEEGKKCWDKYFTSLDHRLVTKDDYANFNFYISLANENQMEIGYRNILGVYSEQMLRLLNIRKDICNEQHSDNLPFREYMLDVISREMDFVQSLEFVRPDGWIDDFAVASDLINITNMGVILLADVERGSFSVGDTIEVKAPGGAVFESVIRKIDKYREFVKSATKGESVGLLVDGHEQDLKFVKTGATIVVKNK</sequence>
<dbReference type="InterPro" id="IPR006597">
    <property type="entry name" value="Sel1-like"/>
</dbReference>